<evidence type="ECO:0000313" key="2">
    <source>
        <dbReference type="Proteomes" id="UP000193467"/>
    </source>
</evidence>
<organism evidence="1 2">
    <name type="scientific">Leucosporidium creatinivorum</name>
    <dbReference type="NCBI Taxonomy" id="106004"/>
    <lineage>
        <taxon>Eukaryota</taxon>
        <taxon>Fungi</taxon>
        <taxon>Dikarya</taxon>
        <taxon>Basidiomycota</taxon>
        <taxon>Pucciniomycotina</taxon>
        <taxon>Microbotryomycetes</taxon>
        <taxon>Leucosporidiales</taxon>
        <taxon>Leucosporidium</taxon>
    </lineage>
</organism>
<dbReference type="SUPFAM" id="SSF81383">
    <property type="entry name" value="F-box domain"/>
    <property type="match status" value="1"/>
</dbReference>
<comment type="caution">
    <text evidence="1">The sequence shown here is derived from an EMBL/GenBank/DDBJ whole genome shotgun (WGS) entry which is preliminary data.</text>
</comment>
<dbReference type="InParanoid" id="A0A1Y2FWE0"/>
<sequence length="228" mass="25576">MTPNTLETNINLPSEVWLNVLSDSELEYFDLKRVQRVSKSFDRLIKTPFFDPLLFRSQPPSTPPDDDETELHPILFDLDILAMSPSYITIRTQRRQHVVQQLELSRTEMVTYPSTSRVWLKDFGSEALESSVHNPDGSGVTISQLLDAVVDLWGEESEEVWPQPYEMGDFDGRPPTPRQLSLYEVETNSGGSYELVLDEVDHQGAVVLSPCSMSSGARAKATAPGPGY</sequence>
<name>A0A1Y2FWE0_9BASI</name>
<dbReference type="OrthoDB" id="2528519at2759"/>
<evidence type="ECO:0000313" key="1">
    <source>
        <dbReference type="EMBL" id="ORY88340.1"/>
    </source>
</evidence>
<protein>
    <recommendedName>
        <fullName evidence="3">F-box domain-containing protein</fullName>
    </recommendedName>
</protein>
<keyword evidence="2" id="KW-1185">Reference proteome</keyword>
<dbReference type="Proteomes" id="UP000193467">
    <property type="component" value="Unassembled WGS sequence"/>
</dbReference>
<reference evidence="1 2" key="1">
    <citation type="submission" date="2016-07" db="EMBL/GenBank/DDBJ databases">
        <title>Pervasive Adenine N6-methylation of Active Genes in Fungi.</title>
        <authorList>
            <consortium name="DOE Joint Genome Institute"/>
            <person name="Mondo S.J."/>
            <person name="Dannebaum R.O."/>
            <person name="Kuo R.C."/>
            <person name="Labutti K."/>
            <person name="Haridas S."/>
            <person name="Kuo A."/>
            <person name="Salamov A."/>
            <person name="Ahrendt S.R."/>
            <person name="Lipzen A."/>
            <person name="Sullivan W."/>
            <person name="Andreopoulos W.B."/>
            <person name="Clum A."/>
            <person name="Lindquist E."/>
            <person name="Daum C."/>
            <person name="Ramamoorthy G.K."/>
            <person name="Gryganskyi A."/>
            <person name="Culley D."/>
            <person name="Magnuson J.K."/>
            <person name="James T.Y."/>
            <person name="O'Malley M.A."/>
            <person name="Stajich J.E."/>
            <person name="Spatafora J.W."/>
            <person name="Visel A."/>
            <person name="Grigoriev I.V."/>
        </authorList>
    </citation>
    <scope>NUCLEOTIDE SEQUENCE [LARGE SCALE GENOMIC DNA]</scope>
    <source>
        <strain evidence="1 2">62-1032</strain>
    </source>
</reference>
<dbReference type="AlphaFoldDB" id="A0A1Y2FWE0"/>
<evidence type="ECO:0008006" key="3">
    <source>
        <dbReference type="Google" id="ProtNLM"/>
    </source>
</evidence>
<dbReference type="EMBL" id="MCGR01000011">
    <property type="protein sequence ID" value="ORY88340.1"/>
    <property type="molecule type" value="Genomic_DNA"/>
</dbReference>
<accession>A0A1Y2FWE0</accession>
<dbReference type="InterPro" id="IPR036047">
    <property type="entry name" value="F-box-like_dom_sf"/>
</dbReference>
<proteinExistence type="predicted"/>
<gene>
    <name evidence="1" type="ORF">BCR35DRAFT_301877</name>
</gene>